<comment type="caution">
    <text evidence="1">The sequence shown here is derived from an EMBL/GenBank/DDBJ whole genome shotgun (WGS) entry which is preliminary data.</text>
</comment>
<dbReference type="EMBL" id="WSSB01000006">
    <property type="protein sequence ID" value="MXR36870.1"/>
    <property type="molecule type" value="Genomic_DNA"/>
</dbReference>
<gene>
    <name evidence="1" type="ORF">GQF02_07785</name>
</gene>
<evidence type="ECO:0000313" key="1">
    <source>
        <dbReference type="EMBL" id="MXR36870.1"/>
    </source>
</evidence>
<proteinExistence type="predicted"/>
<evidence type="ECO:0000313" key="2">
    <source>
        <dbReference type="Proteomes" id="UP000467214"/>
    </source>
</evidence>
<protein>
    <submittedName>
        <fullName evidence="1">UPF0149 family protein</fullName>
    </submittedName>
</protein>
<dbReference type="PANTHER" id="PTHR33747:SF1">
    <property type="entry name" value="ADENYLATE CYCLASE-ASSOCIATED CAP C-TERMINAL DOMAIN-CONTAINING PROTEIN"/>
    <property type="match status" value="1"/>
</dbReference>
<dbReference type="Gene3D" id="3.10.450.50">
    <property type="match status" value="1"/>
</dbReference>
<reference evidence="1 2" key="1">
    <citation type="submission" date="2019-12" db="EMBL/GenBank/DDBJ databases">
        <title>Neisseriaceae gen. nov. sp. Genome sequencing and assembly.</title>
        <authorList>
            <person name="Liu Z."/>
            <person name="Li A."/>
        </authorList>
    </citation>
    <scope>NUCLEOTIDE SEQUENCE [LARGE SCALE GENOMIC DNA]</scope>
    <source>
        <strain evidence="1 2">B2N2-7</strain>
    </source>
</reference>
<dbReference type="PANTHER" id="PTHR33747">
    <property type="entry name" value="UPF0225 PROTEIN SCO1677"/>
    <property type="match status" value="1"/>
</dbReference>
<dbReference type="NCBIfam" id="TIGR02292">
    <property type="entry name" value="ygfB_yecA"/>
    <property type="match status" value="1"/>
</dbReference>
<keyword evidence="2" id="KW-1185">Reference proteome</keyword>
<organism evidence="1 2">
    <name type="scientific">Craterilacuibacter sinensis</name>
    <dbReference type="NCBI Taxonomy" id="2686017"/>
    <lineage>
        <taxon>Bacteria</taxon>
        <taxon>Pseudomonadati</taxon>
        <taxon>Pseudomonadota</taxon>
        <taxon>Betaproteobacteria</taxon>
        <taxon>Neisseriales</taxon>
        <taxon>Neisseriaceae</taxon>
        <taxon>Craterilacuibacter</taxon>
    </lineage>
</organism>
<dbReference type="InterPro" id="IPR011978">
    <property type="entry name" value="YgfB-like"/>
</dbReference>
<dbReference type="Proteomes" id="UP000467214">
    <property type="component" value="Unassembled WGS sequence"/>
</dbReference>
<dbReference type="SUPFAM" id="SSF101327">
    <property type="entry name" value="YgfB-like"/>
    <property type="match status" value="1"/>
</dbReference>
<accession>A0A845BN92</accession>
<dbReference type="RefSeq" id="WP_124734291.1">
    <property type="nucleotide sequence ID" value="NZ_WSSB01000006.1"/>
</dbReference>
<name>A0A845BN92_9NEIS</name>
<dbReference type="Pfam" id="PF02810">
    <property type="entry name" value="SEC-C"/>
    <property type="match status" value="1"/>
</dbReference>
<dbReference type="InterPro" id="IPR004027">
    <property type="entry name" value="SEC_C_motif"/>
</dbReference>
<dbReference type="AlphaFoldDB" id="A0A845BN92"/>
<dbReference type="Pfam" id="PF03695">
    <property type="entry name" value="UPF0149"/>
    <property type="match status" value="1"/>
</dbReference>
<dbReference type="SUPFAM" id="SSF103642">
    <property type="entry name" value="Sec-C motif"/>
    <property type="match status" value="1"/>
</dbReference>
<dbReference type="InterPro" id="IPR036255">
    <property type="entry name" value="YgfB-like_sf"/>
</dbReference>
<sequence length="221" mass="24395">MTAQAFTDTDLARLETLLSPLSADGSTMRTDEVQGFFCAVASGPDRMSMDELLNEALGDAPAFASTEDEAEARALLTRLYQNTEDALANGDMPEMILFSEEDSDEADYWPWCNAYLYALDVVATDWFEAADDEGFEDLLYPVMALGGIFEQEDGEDLITFTDAELENFKDEVEDAVLAVYAYWRAKEQAPSTVRREGDKVGRNDLCPCGSGKKYKACCGKA</sequence>